<sequence>MPTYAHAACAQAILGRCRCADRQEMATSPDIDVTFAGYDLVLRLASAGYLARYTGTSREHCGSDLRLYFLWCTERHLTPLAMSRARDRTLRRLDARVLPHLCDRRRARPLAAGYIPKDLTERALADTVKAVLIPASRPGENARYIWAISDGSSGSVPIKQRRSWRGGRRRRGISPHARSQRNCLPTPSTTPAACTDRDCRPLAAYPSATADAPRTNLTGKCGSRSPVGPKPVQFRWTQS</sequence>
<keyword evidence="3" id="KW-1185">Reference proteome</keyword>
<evidence type="ECO:0000313" key="3">
    <source>
        <dbReference type="Proteomes" id="UP000254869"/>
    </source>
</evidence>
<feature type="compositionally biased region" description="Basic residues" evidence="1">
    <location>
        <begin position="159"/>
        <end position="173"/>
    </location>
</feature>
<dbReference type="Proteomes" id="UP000254869">
    <property type="component" value="Unassembled WGS sequence"/>
</dbReference>
<accession>A0A370I9P5</accession>
<dbReference type="STRING" id="1210086.GCA_001613105_01780"/>
<dbReference type="EMBL" id="QQBC01000004">
    <property type="protein sequence ID" value="RDI66831.1"/>
    <property type="molecule type" value="Genomic_DNA"/>
</dbReference>
<name>A0A370I9P5_9NOCA</name>
<evidence type="ECO:0000313" key="2">
    <source>
        <dbReference type="EMBL" id="RDI66831.1"/>
    </source>
</evidence>
<feature type="region of interest" description="Disordered" evidence="1">
    <location>
        <begin position="209"/>
        <end position="239"/>
    </location>
</feature>
<protein>
    <submittedName>
        <fullName evidence="2">Uncharacterized protein</fullName>
    </submittedName>
</protein>
<gene>
    <name evidence="2" type="ORF">DFR76_104584</name>
</gene>
<comment type="caution">
    <text evidence="2">The sequence shown here is derived from an EMBL/GenBank/DDBJ whole genome shotgun (WGS) entry which is preliminary data.</text>
</comment>
<evidence type="ECO:0000256" key="1">
    <source>
        <dbReference type="SAM" id="MobiDB-lite"/>
    </source>
</evidence>
<feature type="region of interest" description="Disordered" evidence="1">
    <location>
        <begin position="157"/>
        <end position="191"/>
    </location>
</feature>
<feature type="compositionally biased region" description="Polar residues" evidence="1">
    <location>
        <begin position="180"/>
        <end position="191"/>
    </location>
</feature>
<reference evidence="2 3" key="1">
    <citation type="submission" date="2018-07" db="EMBL/GenBank/DDBJ databases">
        <title>Genomic Encyclopedia of Type Strains, Phase IV (KMG-IV): sequencing the most valuable type-strain genomes for metagenomic binning, comparative biology and taxonomic classification.</title>
        <authorList>
            <person name="Goeker M."/>
        </authorList>
    </citation>
    <scope>NUCLEOTIDE SEQUENCE [LARGE SCALE GENOMIC DNA]</scope>
    <source>
        <strain evidence="2 3">DSM 44290</strain>
    </source>
</reference>
<dbReference type="AlphaFoldDB" id="A0A370I9P5"/>
<proteinExistence type="predicted"/>
<organism evidence="2 3">
    <name type="scientific">Nocardia pseudobrasiliensis</name>
    <dbReference type="NCBI Taxonomy" id="45979"/>
    <lineage>
        <taxon>Bacteria</taxon>
        <taxon>Bacillati</taxon>
        <taxon>Actinomycetota</taxon>
        <taxon>Actinomycetes</taxon>
        <taxon>Mycobacteriales</taxon>
        <taxon>Nocardiaceae</taxon>
        <taxon>Nocardia</taxon>
    </lineage>
</organism>